<reference evidence="2" key="1">
    <citation type="journal article" date="2023" name="Mol. Phylogenet. Evol.">
        <title>Genome-scale phylogeny and comparative genomics of the fungal order Sordariales.</title>
        <authorList>
            <person name="Hensen N."/>
            <person name="Bonometti L."/>
            <person name="Westerberg I."/>
            <person name="Brannstrom I.O."/>
            <person name="Guillou S."/>
            <person name="Cros-Aarteil S."/>
            <person name="Calhoun S."/>
            <person name="Haridas S."/>
            <person name="Kuo A."/>
            <person name="Mondo S."/>
            <person name="Pangilinan J."/>
            <person name="Riley R."/>
            <person name="LaButti K."/>
            <person name="Andreopoulos B."/>
            <person name="Lipzen A."/>
            <person name="Chen C."/>
            <person name="Yan M."/>
            <person name="Daum C."/>
            <person name="Ng V."/>
            <person name="Clum A."/>
            <person name="Steindorff A."/>
            <person name="Ohm R.A."/>
            <person name="Martin F."/>
            <person name="Silar P."/>
            <person name="Natvig D.O."/>
            <person name="Lalanne C."/>
            <person name="Gautier V."/>
            <person name="Ament-Velasquez S.L."/>
            <person name="Kruys A."/>
            <person name="Hutchinson M.I."/>
            <person name="Powell A.J."/>
            <person name="Barry K."/>
            <person name="Miller A.N."/>
            <person name="Grigoriev I.V."/>
            <person name="Debuchy R."/>
            <person name="Gladieux P."/>
            <person name="Hiltunen Thoren M."/>
            <person name="Johannesson H."/>
        </authorList>
    </citation>
    <scope>NUCLEOTIDE SEQUENCE</scope>
    <source>
        <strain evidence="2">CBS 315.58</strain>
    </source>
</reference>
<evidence type="ECO:0000313" key="3">
    <source>
        <dbReference type="Proteomes" id="UP001303160"/>
    </source>
</evidence>
<dbReference type="EMBL" id="MU863933">
    <property type="protein sequence ID" value="KAK4199370.1"/>
    <property type="molecule type" value="Genomic_DNA"/>
</dbReference>
<feature type="region of interest" description="Disordered" evidence="1">
    <location>
        <begin position="67"/>
        <end position="146"/>
    </location>
</feature>
<accession>A0AAN6XHE5</accession>
<feature type="compositionally biased region" description="Low complexity" evidence="1">
    <location>
        <begin position="758"/>
        <end position="787"/>
    </location>
</feature>
<evidence type="ECO:0000256" key="1">
    <source>
        <dbReference type="SAM" id="MobiDB-lite"/>
    </source>
</evidence>
<reference evidence="2" key="2">
    <citation type="submission" date="2023-05" db="EMBL/GenBank/DDBJ databases">
        <authorList>
            <consortium name="Lawrence Berkeley National Laboratory"/>
            <person name="Steindorff A."/>
            <person name="Hensen N."/>
            <person name="Bonometti L."/>
            <person name="Westerberg I."/>
            <person name="Brannstrom I.O."/>
            <person name="Guillou S."/>
            <person name="Cros-Aarteil S."/>
            <person name="Calhoun S."/>
            <person name="Haridas S."/>
            <person name="Kuo A."/>
            <person name="Mondo S."/>
            <person name="Pangilinan J."/>
            <person name="Riley R."/>
            <person name="Labutti K."/>
            <person name="Andreopoulos B."/>
            <person name="Lipzen A."/>
            <person name="Chen C."/>
            <person name="Yanf M."/>
            <person name="Daum C."/>
            <person name="Ng V."/>
            <person name="Clum A."/>
            <person name="Ohm R."/>
            <person name="Martin F."/>
            <person name="Silar P."/>
            <person name="Natvig D."/>
            <person name="Lalanne C."/>
            <person name="Gautier V."/>
            <person name="Ament-Velasquez S.L."/>
            <person name="Kruys A."/>
            <person name="Hutchinson M.I."/>
            <person name="Powell A.J."/>
            <person name="Barry K."/>
            <person name="Miller A.N."/>
            <person name="Grigoriev I.V."/>
            <person name="Debuchy R."/>
            <person name="Gladieux P."/>
            <person name="Thoren M.H."/>
            <person name="Johannesson H."/>
        </authorList>
    </citation>
    <scope>NUCLEOTIDE SEQUENCE</scope>
    <source>
        <strain evidence="2">CBS 315.58</strain>
    </source>
</reference>
<comment type="caution">
    <text evidence="2">The sequence shown here is derived from an EMBL/GenBank/DDBJ whole genome shotgun (WGS) entry which is preliminary data.</text>
</comment>
<proteinExistence type="predicted"/>
<keyword evidence="3" id="KW-1185">Reference proteome</keyword>
<dbReference type="Proteomes" id="UP001303160">
    <property type="component" value="Unassembled WGS sequence"/>
</dbReference>
<feature type="region of interest" description="Disordered" evidence="1">
    <location>
        <begin position="371"/>
        <end position="414"/>
    </location>
</feature>
<feature type="compositionally biased region" description="Low complexity" evidence="1">
    <location>
        <begin position="122"/>
        <end position="135"/>
    </location>
</feature>
<feature type="compositionally biased region" description="Basic and acidic residues" evidence="1">
    <location>
        <begin position="346"/>
        <end position="360"/>
    </location>
</feature>
<organism evidence="2 3">
    <name type="scientific">Triangularia verruculosa</name>
    <dbReference type="NCBI Taxonomy" id="2587418"/>
    <lineage>
        <taxon>Eukaryota</taxon>
        <taxon>Fungi</taxon>
        <taxon>Dikarya</taxon>
        <taxon>Ascomycota</taxon>
        <taxon>Pezizomycotina</taxon>
        <taxon>Sordariomycetes</taxon>
        <taxon>Sordariomycetidae</taxon>
        <taxon>Sordariales</taxon>
        <taxon>Podosporaceae</taxon>
        <taxon>Triangularia</taxon>
    </lineage>
</organism>
<feature type="region of interest" description="Disordered" evidence="1">
    <location>
        <begin position="556"/>
        <end position="601"/>
    </location>
</feature>
<gene>
    <name evidence="2" type="ORF">QBC40DRAFT_340613</name>
</gene>
<protein>
    <submittedName>
        <fullName evidence="2">Uncharacterized protein</fullName>
    </submittedName>
</protein>
<dbReference type="AlphaFoldDB" id="A0AAN6XHE5"/>
<feature type="region of interest" description="Disordered" evidence="1">
    <location>
        <begin position="346"/>
        <end position="365"/>
    </location>
</feature>
<feature type="region of interest" description="Disordered" evidence="1">
    <location>
        <begin position="758"/>
        <end position="791"/>
    </location>
</feature>
<feature type="compositionally biased region" description="Polar residues" evidence="1">
    <location>
        <begin position="386"/>
        <end position="412"/>
    </location>
</feature>
<name>A0AAN6XHE5_9PEZI</name>
<feature type="compositionally biased region" description="Polar residues" evidence="1">
    <location>
        <begin position="578"/>
        <end position="595"/>
    </location>
</feature>
<sequence>MAQNSKLATVWNDAIASGVFEDDDAAEVKGLKALGGPRLYAAKTQDQIKQDAKKKTMDLMNFQHKNLHPNHMHGQVPPAKKPRHSSAKVHQAVKSGAPFGGQRNRTRGNSISNMAGPSRHTAVSSAPRRSVSRPAQGPPKVAHPAQRVVSIPPSEYGGNQQIVDPPNMVARAEVLLTPPGKQGSLQCIVFLTIAPAPSLGFCLMFVDNKLFARFAIAEYQDFMSSDLTLSLHFGLETVLYFTFTFRTASELEGFLKVLRDVKAGKCLVAAIESSASVQKPAAENSVTPAQAAPTKIALDLPAPTKPAPGKFVPAKVAPANTALEKPAVRTPSPTAPKAVQYAARRLTEEPDRSRQLENQHRSGSTYGVLISLEGDDTSPINEPRSSEASTLLSSLQPYSSEDAESSTPTQNGALEDVKLPVAGAVSMLRNILATFIMKNTSRKTKQQLDAAVEGIREAVMDVICQGFTETERQETAAQIEDHMNSSAAVSGERHRVQYTEEELLSMRENQVQPPAWLADVIGELPRRQRPSRVSSVDDVATKEHIRKSTVGMDWVLSKEESPATPKQPPTEKTEKVTLAQSPVMSSQGVQTTGNVNIAPPRTDVGLRASRWSSRVAAPIRNQNAFTGLPYESRWKKGSYMYELAQLDPQAQIDAPVRDLVNFYFPTAGADGELETLASVQMVNGSKNLQSSPSDLSSDAQMGELRRNMARLTLESSSGSRATSCSSVQGEQLIPIEENPTPPTSSFNAAAQTFTPTARTFTPTTSTLPPVTTSAHSSTPTLSGLGSSRHASRAALPTAGQFNFHLPRLHRK</sequence>
<evidence type="ECO:0000313" key="2">
    <source>
        <dbReference type="EMBL" id="KAK4199370.1"/>
    </source>
</evidence>